<evidence type="ECO:0000259" key="6">
    <source>
        <dbReference type="PROSITE" id="PS50158"/>
    </source>
</evidence>
<dbReference type="GO" id="GO:0004190">
    <property type="term" value="F:aspartic-type endopeptidase activity"/>
    <property type="evidence" value="ECO:0007669"/>
    <property type="project" value="UniProtKB-KW"/>
</dbReference>
<dbReference type="Gene3D" id="3.30.420.10">
    <property type="entry name" value="Ribonuclease H-like superfamily/Ribonuclease H"/>
    <property type="match status" value="1"/>
</dbReference>
<dbReference type="Proteomes" id="UP000242715">
    <property type="component" value="Unassembled WGS sequence"/>
</dbReference>
<dbReference type="InterPro" id="IPR012337">
    <property type="entry name" value="RNaseH-like_sf"/>
</dbReference>
<dbReference type="InterPro" id="IPR036397">
    <property type="entry name" value="RNaseH_sf"/>
</dbReference>
<evidence type="ECO:0000256" key="3">
    <source>
        <dbReference type="ARBA" id="ARBA00022750"/>
    </source>
</evidence>
<evidence type="ECO:0000256" key="1">
    <source>
        <dbReference type="ARBA" id="ARBA00022670"/>
    </source>
</evidence>
<dbReference type="InterPro" id="IPR057670">
    <property type="entry name" value="SH3_retrovirus"/>
</dbReference>
<keyword evidence="8" id="KW-1185">Reference proteome</keyword>
<dbReference type="PROSITE" id="PS50158">
    <property type="entry name" value="ZF_CCHC"/>
    <property type="match status" value="1"/>
</dbReference>
<dbReference type="InterPro" id="IPR054722">
    <property type="entry name" value="PolX-like_BBD"/>
</dbReference>
<organism evidence="7 8">
    <name type="scientific">Trifolium subterraneum</name>
    <name type="common">Subterranean clover</name>
    <dbReference type="NCBI Taxonomy" id="3900"/>
    <lineage>
        <taxon>Eukaryota</taxon>
        <taxon>Viridiplantae</taxon>
        <taxon>Streptophyta</taxon>
        <taxon>Embryophyta</taxon>
        <taxon>Tracheophyta</taxon>
        <taxon>Spermatophyta</taxon>
        <taxon>Magnoliopsida</taxon>
        <taxon>eudicotyledons</taxon>
        <taxon>Gunneridae</taxon>
        <taxon>Pentapetalae</taxon>
        <taxon>rosids</taxon>
        <taxon>fabids</taxon>
        <taxon>Fabales</taxon>
        <taxon>Fabaceae</taxon>
        <taxon>Papilionoideae</taxon>
        <taxon>50 kb inversion clade</taxon>
        <taxon>NPAAA clade</taxon>
        <taxon>Hologalegina</taxon>
        <taxon>IRL clade</taxon>
        <taxon>Trifolieae</taxon>
        <taxon>Trifolium</taxon>
    </lineage>
</organism>
<dbReference type="InterPro" id="IPR001878">
    <property type="entry name" value="Znf_CCHC"/>
</dbReference>
<accession>A0A2Z6MKF5</accession>
<keyword evidence="5" id="KW-0863">Zinc-finger</keyword>
<protein>
    <recommendedName>
        <fullName evidence="6">CCHC-type domain-containing protein</fullName>
    </recommendedName>
</protein>
<dbReference type="GO" id="GO:0008270">
    <property type="term" value="F:zinc ion binding"/>
    <property type="evidence" value="ECO:0007669"/>
    <property type="project" value="UniProtKB-KW"/>
</dbReference>
<dbReference type="CDD" id="cd09272">
    <property type="entry name" value="RNase_HI_RT_Ty1"/>
    <property type="match status" value="1"/>
</dbReference>
<dbReference type="Pfam" id="PF22936">
    <property type="entry name" value="Pol_BBD"/>
    <property type="match status" value="1"/>
</dbReference>
<keyword evidence="4" id="KW-0378">Hydrolase</keyword>
<sequence>MADSSNFLHLQIPKFDGHYEHWEMIMEILIRSNELWELIEVGVTVAPPNATAKQLQAAAANKLKDLKVKNYLFQSIDRSILETILDRDTSRNIWEAMRRKYQGSIRVKRAHLQALRREFEVLAMKEDESVNDYFARTLASANRMSAHGETLNHVSIVEKILISMTPKFNYVVCSIEQSNDVTTLSIDELQSSLIVQEQRRGRNSNNCARGRCRGKQSKENIECFKCHKLGHYQNECPNWEGHKDWLFNFDETYCDSVKLGDDSRIAVKGKGNVKLCINNVVHVISNVYFVPGLKTNILSIDQLQQKQITVIFKNDMCKVYHDDKGLLFSTEMTNNRMYIVTAQVISTMCLMTNKQESALLWHNRYAHLSFKGLNTLSKKQMVKDLPVFEEMDESCVDCLSGKQHRDLIPKQSNWRASEKLELIHSDICGPINTQSNGGIRYFITFTEDYSRKTWIYLMKEKSSAFEIFKVFKAMVEKESGASIICLRSYRGGEYTSNAFNDFATNVMNRSPALSVKDVTPEEAWSGVKPIVHYFKTFGCLAHVHVNDAQRKKLDPKSKSCVLLGVSEESKAYKLYDPIAKKIIISRDVVFEESKGWNWNNTNRKDNDHNDWEQSESIEEFVASENNADNVNNELDNAMSDDDLNLVDNTTSESDNEIVQPTSQTRIRRPSVRLTGYVTRREAEEEVDLQNLAIFKTDEDPTNYDEASKLEIWRKAMNSEIESIKKNDRWELTTLPANCKPIGVKWIYKTKYNEKGNIDKHKARLVAKGYTQQYGIDYREVFAPVARWDTIRTVLSIAANNSGHVYQLDVKNAFLHGELSEDIYVSQPLGYDNDDLIMTGNDLNMIEGFKRSMKKKFDMTDLGKMRYFLGVEVCQEHNGIFIHQQKYAKELLARFGMENCNKVCNPIVPGSKMIKNEDGQAVDATMYKQMVGCLMYLLTTRPDLAYYVCLVARFMERPTEIHLAAVKRIIRYLQGTPSLGMFYKACGVRSLCLRGWSDYDYAGDLDDRKSTTSYQKQTESTWIYCDNSSSIKLSTNPIMHGRCKHIDVRFHFLRELTKDGIDEFVHCKSEDQLADILTKPLKLDSFIKLREGLGIYDLSMINSVN</sequence>
<dbReference type="SUPFAM" id="SSF56672">
    <property type="entry name" value="DNA/RNA polymerases"/>
    <property type="match status" value="1"/>
</dbReference>
<dbReference type="GO" id="GO:0006508">
    <property type="term" value="P:proteolysis"/>
    <property type="evidence" value="ECO:0007669"/>
    <property type="project" value="UniProtKB-KW"/>
</dbReference>
<dbReference type="Pfam" id="PF13976">
    <property type="entry name" value="gag_pre-integrs"/>
    <property type="match status" value="1"/>
</dbReference>
<dbReference type="GO" id="GO:0003676">
    <property type="term" value="F:nucleic acid binding"/>
    <property type="evidence" value="ECO:0007669"/>
    <property type="project" value="InterPro"/>
</dbReference>
<dbReference type="Pfam" id="PF14223">
    <property type="entry name" value="Retrotran_gag_2"/>
    <property type="match status" value="1"/>
</dbReference>
<dbReference type="Pfam" id="PF25597">
    <property type="entry name" value="SH3_retrovirus"/>
    <property type="match status" value="1"/>
</dbReference>
<dbReference type="OrthoDB" id="5423336at2759"/>
<proteinExistence type="predicted"/>
<dbReference type="Pfam" id="PF07727">
    <property type="entry name" value="RVT_2"/>
    <property type="match status" value="1"/>
</dbReference>
<evidence type="ECO:0000256" key="5">
    <source>
        <dbReference type="PROSITE-ProRule" id="PRU00047"/>
    </source>
</evidence>
<dbReference type="InterPro" id="IPR043502">
    <property type="entry name" value="DNA/RNA_pol_sf"/>
</dbReference>
<keyword evidence="5" id="KW-0862">Zinc</keyword>
<dbReference type="PANTHER" id="PTHR42648">
    <property type="entry name" value="TRANSPOSASE, PUTATIVE-RELATED"/>
    <property type="match status" value="1"/>
</dbReference>
<name>A0A2Z6MKF5_TRISU</name>
<evidence type="ECO:0000256" key="2">
    <source>
        <dbReference type="ARBA" id="ARBA00022723"/>
    </source>
</evidence>
<evidence type="ECO:0000313" key="7">
    <source>
        <dbReference type="EMBL" id="GAU25732.1"/>
    </source>
</evidence>
<dbReference type="EMBL" id="DF973318">
    <property type="protein sequence ID" value="GAU25732.1"/>
    <property type="molecule type" value="Genomic_DNA"/>
</dbReference>
<dbReference type="InterPro" id="IPR036875">
    <property type="entry name" value="Znf_CCHC_sf"/>
</dbReference>
<keyword evidence="1" id="KW-0645">Protease</keyword>
<dbReference type="InterPro" id="IPR025724">
    <property type="entry name" value="GAG-pre-integrase_dom"/>
</dbReference>
<dbReference type="SMART" id="SM00343">
    <property type="entry name" value="ZnF_C2HC"/>
    <property type="match status" value="1"/>
</dbReference>
<reference evidence="8" key="1">
    <citation type="journal article" date="2017" name="Front. Plant Sci.">
        <title>Climate Clever Clovers: New Paradigm to Reduce the Environmental Footprint of Ruminants by Breeding Low Methanogenic Forages Utilizing Haplotype Variation.</title>
        <authorList>
            <person name="Kaur P."/>
            <person name="Appels R."/>
            <person name="Bayer P.E."/>
            <person name="Keeble-Gagnere G."/>
            <person name="Wang J."/>
            <person name="Hirakawa H."/>
            <person name="Shirasawa K."/>
            <person name="Vercoe P."/>
            <person name="Stefanova K."/>
            <person name="Durmic Z."/>
            <person name="Nichols P."/>
            <person name="Revell C."/>
            <person name="Isobe S.N."/>
            <person name="Edwards D."/>
            <person name="Erskine W."/>
        </authorList>
    </citation>
    <scope>NUCLEOTIDE SEQUENCE [LARGE SCALE GENOMIC DNA]</scope>
    <source>
        <strain evidence="8">cv. Daliak</strain>
    </source>
</reference>
<dbReference type="InterPro" id="IPR013103">
    <property type="entry name" value="RVT_2"/>
</dbReference>
<dbReference type="SUPFAM" id="SSF53098">
    <property type="entry name" value="Ribonuclease H-like"/>
    <property type="match status" value="1"/>
</dbReference>
<evidence type="ECO:0000313" key="8">
    <source>
        <dbReference type="Proteomes" id="UP000242715"/>
    </source>
</evidence>
<gene>
    <name evidence="7" type="ORF">TSUD_216620</name>
</gene>
<dbReference type="InterPro" id="IPR039537">
    <property type="entry name" value="Retrotran_Ty1/copia-like"/>
</dbReference>
<keyword evidence="2" id="KW-0479">Metal-binding</keyword>
<evidence type="ECO:0000256" key="4">
    <source>
        <dbReference type="ARBA" id="ARBA00022801"/>
    </source>
</evidence>
<dbReference type="SUPFAM" id="SSF57756">
    <property type="entry name" value="Retrovirus zinc finger-like domains"/>
    <property type="match status" value="1"/>
</dbReference>
<dbReference type="AlphaFoldDB" id="A0A2Z6MKF5"/>
<dbReference type="PANTHER" id="PTHR42648:SF18">
    <property type="entry name" value="RETROTRANSPOSON, UNCLASSIFIED-LIKE PROTEIN"/>
    <property type="match status" value="1"/>
</dbReference>
<feature type="domain" description="CCHC-type" evidence="6">
    <location>
        <begin position="223"/>
        <end position="238"/>
    </location>
</feature>
<keyword evidence="3" id="KW-0064">Aspartyl protease</keyword>